<name>A0AAQ1MCN7_9FIRM</name>
<feature type="transmembrane region" description="Helical" evidence="2">
    <location>
        <begin position="76"/>
        <end position="99"/>
    </location>
</feature>
<keyword evidence="2" id="KW-0812">Transmembrane</keyword>
<reference evidence="5" key="1">
    <citation type="submission" date="2016-11" db="EMBL/GenBank/DDBJ databases">
        <authorList>
            <person name="Jaros S."/>
            <person name="Januszkiewicz K."/>
            <person name="Wedrychowicz H."/>
        </authorList>
    </citation>
    <scope>NUCLEOTIDE SEQUENCE [LARGE SCALE GENOMIC DNA]</scope>
    <source>
        <strain evidence="5">DSM 4029</strain>
    </source>
</reference>
<evidence type="ECO:0000313" key="5">
    <source>
        <dbReference type="Proteomes" id="UP000184089"/>
    </source>
</evidence>
<organism evidence="4 5">
    <name type="scientific">Bittarella massiliensis</name>
    <name type="common">ex Durand et al. 2017</name>
    <dbReference type="NCBI Taxonomy" id="1720313"/>
    <lineage>
        <taxon>Bacteria</taxon>
        <taxon>Bacillati</taxon>
        <taxon>Bacillota</taxon>
        <taxon>Clostridia</taxon>
        <taxon>Eubacteriales</taxon>
        <taxon>Oscillospiraceae</taxon>
        <taxon>Bittarella (ex Durand et al. 2017)</taxon>
    </lineage>
</organism>
<dbReference type="Proteomes" id="UP000474718">
    <property type="component" value="Unassembled WGS sequence"/>
</dbReference>
<keyword evidence="6" id="KW-1185">Reference proteome</keyword>
<feature type="region of interest" description="Disordered" evidence="1">
    <location>
        <begin position="168"/>
        <end position="198"/>
    </location>
</feature>
<dbReference type="RefSeq" id="WP_021659068.1">
    <property type="nucleotide sequence ID" value="NZ_FQVY01000001.1"/>
</dbReference>
<dbReference type="EMBL" id="WWVX01000001">
    <property type="protein sequence ID" value="MZL68418.1"/>
    <property type="molecule type" value="Genomic_DNA"/>
</dbReference>
<sequence length="198" mass="22462">MGALQLTVSAPFQFRVFCYSLALGFGLGLFYEVFRILRAVFPWWGALVIALQDVLYWSVCGVATFLFFIQFTNGEVRAYALIGEGLGAALYLLTLGRLIRSLTQGILSLVSRFLHFLYKIFCAPVVKLARRLGAKGKQLGKKVASGAKKAENKRKFHLKDRRVLLYNLLKHSPPNQKPKREQSNEKKPRRKNRKKAGQ</sequence>
<dbReference type="EMBL" id="FQVY01000001">
    <property type="protein sequence ID" value="SHF86974.1"/>
    <property type="molecule type" value="Genomic_DNA"/>
</dbReference>
<feature type="transmembrane region" description="Helical" evidence="2">
    <location>
        <begin position="43"/>
        <end position="69"/>
    </location>
</feature>
<reference evidence="3 6" key="3">
    <citation type="journal article" date="2019" name="Nat. Med.">
        <title>A library of human gut bacterial isolates paired with longitudinal multiomics data enables mechanistic microbiome research.</title>
        <authorList>
            <person name="Poyet M."/>
            <person name="Groussin M."/>
            <person name="Gibbons S.M."/>
            <person name="Avila-Pacheco J."/>
            <person name="Jiang X."/>
            <person name="Kearney S.M."/>
            <person name="Perrotta A.R."/>
            <person name="Berdy B."/>
            <person name="Zhao S."/>
            <person name="Lieberman T.D."/>
            <person name="Swanson P.K."/>
            <person name="Smith M."/>
            <person name="Roesemann S."/>
            <person name="Alexander J.E."/>
            <person name="Rich S.A."/>
            <person name="Livny J."/>
            <person name="Vlamakis H."/>
            <person name="Clish C."/>
            <person name="Bullock K."/>
            <person name="Deik A."/>
            <person name="Scott J."/>
            <person name="Pierce K.A."/>
            <person name="Xavier R.J."/>
            <person name="Alm E.J."/>
        </authorList>
    </citation>
    <scope>NUCLEOTIDE SEQUENCE [LARGE SCALE GENOMIC DNA]</scope>
    <source>
        <strain evidence="3 6">BIOML-A2</strain>
    </source>
</reference>
<evidence type="ECO:0000256" key="2">
    <source>
        <dbReference type="SAM" id="Phobius"/>
    </source>
</evidence>
<dbReference type="Pfam" id="PF09578">
    <property type="entry name" value="Spore_YabQ"/>
    <property type="match status" value="1"/>
</dbReference>
<dbReference type="InterPro" id="IPR019074">
    <property type="entry name" value="YabQ"/>
</dbReference>
<keyword evidence="2" id="KW-0472">Membrane</keyword>
<accession>A0AAQ1MCN7</accession>
<dbReference type="Proteomes" id="UP000184089">
    <property type="component" value="Unassembled WGS sequence"/>
</dbReference>
<dbReference type="AlphaFoldDB" id="A0AAQ1MCN7"/>
<comment type="caution">
    <text evidence="4">The sequence shown here is derived from an EMBL/GenBank/DDBJ whole genome shotgun (WGS) entry which is preliminary data.</text>
</comment>
<evidence type="ECO:0000313" key="3">
    <source>
        <dbReference type="EMBL" id="MZL68418.1"/>
    </source>
</evidence>
<feature type="transmembrane region" description="Helical" evidence="2">
    <location>
        <begin position="12"/>
        <end position="31"/>
    </location>
</feature>
<evidence type="ECO:0000313" key="6">
    <source>
        <dbReference type="Proteomes" id="UP000474718"/>
    </source>
</evidence>
<proteinExistence type="predicted"/>
<dbReference type="NCBIfam" id="TIGR02893">
    <property type="entry name" value="spore_yabQ"/>
    <property type="match status" value="1"/>
</dbReference>
<evidence type="ECO:0000313" key="4">
    <source>
        <dbReference type="EMBL" id="SHF86974.1"/>
    </source>
</evidence>
<evidence type="ECO:0000256" key="1">
    <source>
        <dbReference type="SAM" id="MobiDB-lite"/>
    </source>
</evidence>
<gene>
    <name evidence="3" type="ORF">GT747_01335</name>
    <name evidence="4" type="ORF">SAMN05444424_0984</name>
</gene>
<reference evidence="4" key="2">
    <citation type="submission" date="2016-11" db="EMBL/GenBank/DDBJ databases">
        <authorList>
            <person name="Varghese N."/>
            <person name="Submissions S."/>
        </authorList>
    </citation>
    <scope>NUCLEOTIDE SEQUENCE</scope>
    <source>
        <strain evidence="4">DSM 4029</strain>
    </source>
</reference>
<feature type="compositionally biased region" description="Basic residues" evidence="1">
    <location>
        <begin position="187"/>
        <end position="198"/>
    </location>
</feature>
<protein>
    <submittedName>
        <fullName evidence="4">Spore cortex biosynthesis protein YabQ</fullName>
    </submittedName>
</protein>
<keyword evidence="2" id="KW-1133">Transmembrane helix</keyword>